<organism evidence="1 2">
    <name type="scientific">Streptomyces liliiviolaceus</name>
    <dbReference type="NCBI Taxonomy" id="2823109"/>
    <lineage>
        <taxon>Bacteria</taxon>
        <taxon>Bacillati</taxon>
        <taxon>Actinomycetota</taxon>
        <taxon>Actinomycetes</taxon>
        <taxon>Kitasatosporales</taxon>
        <taxon>Streptomycetaceae</taxon>
        <taxon>Streptomyces</taxon>
    </lineage>
</organism>
<dbReference type="Proteomes" id="UP000677413">
    <property type="component" value="Unassembled WGS sequence"/>
</dbReference>
<proteinExistence type="predicted"/>
<sequence length="79" mass="8924">MLMDTGPRMLIRKLFPRCVLRDVLLHGRTGVKAALFQKAWLNLQGFSISALLTHVIDQPVDFPRTHPVEPRGVVGSTFR</sequence>
<comment type="caution">
    <text evidence="1">The sequence shown here is derived from an EMBL/GenBank/DDBJ whole genome shotgun (WGS) entry which is preliminary data.</text>
</comment>
<reference evidence="1 2" key="1">
    <citation type="submission" date="2021-04" db="EMBL/GenBank/DDBJ databases">
        <authorList>
            <person name="Tang X."/>
            <person name="Zhou X."/>
            <person name="Chen X."/>
            <person name="Cernava T."/>
            <person name="Zhang C."/>
        </authorList>
    </citation>
    <scope>NUCLEOTIDE SEQUENCE [LARGE SCALE GENOMIC DNA]</scope>
    <source>
        <strain evidence="1 2">BH-SS-21</strain>
    </source>
</reference>
<keyword evidence="2" id="KW-1185">Reference proteome</keyword>
<evidence type="ECO:0000313" key="1">
    <source>
        <dbReference type="EMBL" id="MBQ0855063.1"/>
    </source>
</evidence>
<accession>A0A940Y5Q5</accession>
<evidence type="ECO:0000313" key="2">
    <source>
        <dbReference type="Proteomes" id="UP000677413"/>
    </source>
</evidence>
<name>A0A940Y5Q5_9ACTN</name>
<protein>
    <submittedName>
        <fullName evidence="1">Uncharacterized protein</fullName>
    </submittedName>
</protein>
<dbReference type="RefSeq" id="WP_210893181.1">
    <property type="nucleotide sequence ID" value="NZ_JAGPYQ010000002.1"/>
</dbReference>
<gene>
    <name evidence="1" type="ORF">J8N05_43645</name>
</gene>
<dbReference type="AlphaFoldDB" id="A0A940Y5Q5"/>
<dbReference type="EMBL" id="JAGPYQ010000002">
    <property type="protein sequence ID" value="MBQ0855063.1"/>
    <property type="molecule type" value="Genomic_DNA"/>
</dbReference>